<dbReference type="EMBL" id="JBHSXS010000014">
    <property type="protein sequence ID" value="MFC6882574.1"/>
    <property type="molecule type" value="Genomic_DNA"/>
</dbReference>
<evidence type="ECO:0000256" key="1">
    <source>
        <dbReference type="ARBA" id="ARBA00009986"/>
    </source>
</evidence>
<dbReference type="CDD" id="cd07138">
    <property type="entry name" value="ALDH_CddD_SSP0762"/>
    <property type="match status" value="1"/>
</dbReference>
<evidence type="ECO:0000256" key="3">
    <source>
        <dbReference type="PROSITE-ProRule" id="PRU10007"/>
    </source>
</evidence>
<gene>
    <name evidence="6" type="ORF">ACFQKB_22655</name>
</gene>
<dbReference type="InterPro" id="IPR015590">
    <property type="entry name" value="Aldehyde_DH_dom"/>
</dbReference>
<organism evidence="6 7">
    <name type="scientific">Actinomadura yumaensis</name>
    <dbReference type="NCBI Taxonomy" id="111807"/>
    <lineage>
        <taxon>Bacteria</taxon>
        <taxon>Bacillati</taxon>
        <taxon>Actinomycetota</taxon>
        <taxon>Actinomycetes</taxon>
        <taxon>Streptosporangiales</taxon>
        <taxon>Thermomonosporaceae</taxon>
        <taxon>Actinomadura</taxon>
    </lineage>
</organism>
<dbReference type="PANTHER" id="PTHR42804">
    <property type="entry name" value="ALDEHYDE DEHYDROGENASE"/>
    <property type="match status" value="1"/>
</dbReference>
<dbReference type="Gene3D" id="3.40.605.10">
    <property type="entry name" value="Aldehyde Dehydrogenase, Chain A, domain 1"/>
    <property type="match status" value="1"/>
</dbReference>
<proteinExistence type="inferred from homology"/>
<evidence type="ECO:0000256" key="4">
    <source>
        <dbReference type="RuleBase" id="RU003345"/>
    </source>
</evidence>
<reference evidence="7" key="1">
    <citation type="journal article" date="2019" name="Int. J. Syst. Evol. Microbiol.">
        <title>The Global Catalogue of Microorganisms (GCM) 10K type strain sequencing project: providing services to taxonomists for standard genome sequencing and annotation.</title>
        <authorList>
            <consortium name="The Broad Institute Genomics Platform"/>
            <consortium name="The Broad Institute Genome Sequencing Center for Infectious Disease"/>
            <person name="Wu L."/>
            <person name="Ma J."/>
        </authorList>
    </citation>
    <scope>NUCLEOTIDE SEQUENCE [LARGE SCALE GENOMIC DNA]</scope>
    <source>
        <strain evidence="7">JCM 3369</strain>
    </source>
</reference>
<sequence>MAAVIEHKEIYVGGAWSAPAGSGVIEVLDPSNDRVVGVVPEGTAADVDRAVAAAREAFEGWAATPAADRVALLDRVRAALSDRSTEVADLISAEMGAPRWFARVSQVSMPLKDFDFAARSMEEIAAAGEEEIGPTLVVREPVGVVGCITPWNFPLHQIAAKVAPALAAGCTVVLKPSEVAPLNAFVLAELFHAAGAPPGVFNLVTGYGEPVGEAIAGHPGIDMVSFTGSTRAGRRVAALAAPTLKKVALELGGKSANVVLDDADLDAVVPTAVKQCYANSGQACASLSRLLVPRALLADAERKAVAAAREWTVGDPRDDASKLGPVASRAQQERVRGFVASAVEEGARLLLGGAEPPDGLDGGAYVRPTVFSDVTPEMQIAREEVFGPVLAIMAYDSEDEAARIANGTDYGLSGGVWSADHDRAVAFARRLRTGQVVVNGEPLNLRAPFGGYKQSGLGREYGRYGLEEYFETKALQGGVRPS</sequence>
<dbReference type="PROSITE" id="PS00687">
    <property type="entry name" value="ALDEHYDE_DEHYDR_GLU"/>
    <property type="match status" value="1"/>
</dbReference>
<protein>
    <submittedName>
        <fullName evidence="6">Aldehyde dehydrogenase family protein</fullName>
    </submittedName>
</protein>
<dbReference type="InterPro" id="IPR016162">
    <property type="entry name" value="Ald_DH_N"/>
</dbReference>
<feature type="active site" evidence="3">
    <location>
        <position position="250"/>
    </location>
</feature>
<comment type="caution">
    <text evidence="6">The sequence shown here is derived from an EMBL/GenBank/DDBJ whole genome shotgun (WGS) entry which is preliminary data.</text>
</comment>
<evidence type="ECO:0000259" key="5">
    <source>
        <dbReference type="Pfam" id="PF00171"/>
    </source>
</evidence>
<feature type="domain" description="Aldehyde dehydrogenase" evidence="5">
    <location>
        <begin position="20"/>
        <end position="474"/>
    </location>
</feature>
<dbReference type="Gene3D" id="3.40.309.10">
    <property type="entry name" value="Aldehyde Dehydrogenase, Chain A, domain 2"/>
    <property type="match status" value="1"/>
</dbReference>
<keyword evidence="2 4" id="KW-0560">Oxidoreductase</keyword>
<name>A0ABW2CLB6_9ACTN</name>
<evidence type="ECO:0000313" key="6">
    <source>
        <dbReference type="EMBL" id="MFC6882574.1"/>
    </source>
</evidence>
<dbReference type="InterPro" id="IPR029510">
    <property type="entry name" value="Ald_DH_CS_GLU"/>
</dbReference>
<comment type="similarity">
    <text evidence="1 4">Belongs to the aldehyde dehydrogenase family.</text>
</comment>
<dbReference type="Proteomes" id="UP001596380">
    <property type="component" value="Unassembled WGS sequence"/>
</dbReference>
<evidence type="ECO:0000256" key="2">
    <source>
        <dbReference type="ARBA" id="ARBA00023002"/>
    </source>
</evidence>
<accession>A0ABW2CLB6</accession>
<dbReference type="Pfam" id="PF00171">
    <property type="entry name" value="Aldedh"/>
    <property type="match status" value="1"/>
</dbReference>
<dbReference type="InterPro" id="IPR016161">
    <property type="entry name" value="Ald_DH/histidinol_DH"/>
</dbReference>
<keyword evidence="7" id="KW-1185">Reference proteome</keyword>
<dbReference type="RefSeq" id="WP_378043663.1">
    <property type="nucleotide sequence ID" value="NZ_JBHSXE010000001.1"/>
</dbReference>
<dbReference type="PANTHER" id="PTHR42804:SF1">
    <property type="entry name" value="ALDEHYDE DEHYDROGENASE-RELATED"/>
    <property type="match status" value="1"/>
</dbReference>
<dbReference type="InterPro" id="IPR016163">
    <property type="entry name" value="Ald_DH_C"/>
</dbReference>
<evidence type="ECO:0000313" key="7">
    <source>
        <dbReference type="Proteomes" id="UP001596380"/>
    </source>
</evidence>
<dbReference type="SUPFAM" id="SSF53720">
    <property type="entry name" value="ALDH-like"/>
    <property type="match status" value="1"/>
</dbReference>